<gene>
    <name evidence="4" type="ORF">DYB26_004276</name>
    <name evidence="5" type="ORF">DYB31_006911</name>
    <name evidence="2" type="ORF">DYB36_006363</name>
    <name evidence="3" type="ORF">DYB38_011104</name>
</gene>
<dbReference type="Proteomes" id="UP000265427">
    <property type="component" value="Unassembled WGS sequence"/>
</dbReference>
<keyword evidence="1" id="KW-0472">Membrane</keyword>
<organism evidence="2 6">
    <name type="scientific">Aphanomyces astaci</name>
    <name type="common">Crayfish plague agent</name>
    <dbReference type="NCBI Taxonomy" id="112090"/>
    <lineage>
        <taxon>Eukaryota</taxon>
        <taxon>Sar</taxon>
        <taxon>Stramenopiles</taxon>
        <taxon>Oomycota</taxon>
        <taxon>Saprolegniomycetes</taxon>
        <taxon>Saprolegniales</taxon>
        <taxon>Verrucalvaceae</taxon>
        <taxon>Aphanomyces</taxon>
    </lineage>
</organism>
<protein>
    <submittedName>
        <fullName evidence="2">Uncharacterized protein</fullName>
    </submittedName>
</protein>
<evidence type="ECO:0000313" key="2">
    <source>
        <dbReference type="EMBL" id="RHY02702.1"/>
    </source>
</evidence>
<evidence type="ECO:0000256" key="1">
    <source>
        <dbReference type="SAM" id="Phobius"/>
    </source>
</evidence>
<evidence type="ECO:0000313" key="4">
    <source>
        <dbReference type="EMBL" id="RHZ11549.1"/>
    </source>
</evidence>
<name>A0A397A548_APHAT</name>
<dbReference type="EMBL" id="QUSZ01007389">
    <property type="protein sequence ID" value="RHY02702.1"/>
    <property type="molecule type" value="Genomic_DNA"/>
</dbReference>
<evidence type="ECO:0000313" key="7">
    <source>
        <dbReference type="Proteomes" id="UP000265716"/>
    </source>
</evidence>
<dbReference type="EMBL" id="QUTE01008689">
    <property type="protein sequence ID" value="RHZ23263.1"/>
    <property type="molecule type" value="Genomic_DNA"/>
</dbReference>
<dbReference type="Proteomes" id="UP000286510">
    <property type="component" value="Unassembled WGS sequence"/>
</dbReference>
<dbReference type="Proteomes" id="UP000266196">
    <property type="component" value="Unassembled WGS sequence"/>
</dbReference>
<evidence type="ECO:0000313" key="3">
    <source>
        <dbReference type="EMBL" id="RHY73253.1"/>
    </source>
</evidence>
<evidence type="ECO:0000313" key="5">
    <source>
        <dbReference type="EMBL" id="RHZ23263.1"/>
    </source>
</evidence>
<comment type="caution">
    <text evidence="2">The sequence shown here is derived from an EMBL/GenBank/DDBJ whole genome shotgun (WGS) entry which is preliminary data.</text>
</comment>
<dbReference type="VEuPathDB" id="FungiDB:H257_02927"/>
<keyword evidence="1" id="KW-1133">Transmembrane helix</keyword>
<dbReference type="Proteomes" id="UP000265716">
    <property type="component" value="Unassembled WGS sequence"/>
</dbReference>
<accession>A0A397A548</accession>
<feature type="transmembrane region" description="Helical" evidence="1">
    <location>
        <begin position="48"/>
        <end position="71"/>
    </location>
</feature>
<dbReference type="AlphaFoldDB" id="A0A397A548"/>
<sequence>MLHDWVSQRREVVRFEGDTGRPLTHISREVPISDFSPPSMEIPHIGGLYLRAISLYTTCIFAVVAAMSLVYGASVRFQVLGRNLCRFNRVAGFVWIGRTLLLVRGMTSVIYLSTSNLSITNANGLVFFTWQPRSMATHLVHQRYALMANNFWWATFNSCGTQAFLGNWFTKRMLVFGPNNAINNPDDITLRKDGDLMLYNSSSSPVSILALHMKAIQFSILNSIPLAIDDLRRMATRVHVAVASQSILLARLEPDVPMANTTARQLRCSARYASNGAVYLETALRNIANSDFFACFGGDFNVATRQNLVTEARGRRPLAALDNQNGARPTTKRTCGARTGSNTTRRTCVGFVQSFDIQKCIWHVISRDYPVQPRAISIVGENHVQIVLGACQRPSLGHDQRVGGHRPQSCRLERQLYLCQLSLEQYMTANVLLAQPFHRVTVMWRRVLGPFGSIDARYVPCPDSLKVVIARMTETIVERLADNDEHPGVHVVFADAPVALDWPEAPLG</sequence>
<evidence type="ECO:0000313" key="6">
    <source>
        <dbReference type="Proteomes" id="UP000265427"/>
    </source>
</evidence>
<proteinExistence type="predicted"/>
<reference evidence="6 7" key="1">
    <citation type="submission" date="2018-08" db="EMBL/GenBank/DDBJ databases">
        <title>Aphanomyces genome sequencing and annotation.</title>
        <authorList>
            <person name="Minardi D."/>
            <person name="Oidtmann B."/>
            <person name="Van Der Giezen M."/>
            <person name="Studholme D.J."/>
        </authorList>
    </citation>
    <scope>NUCLEOTIDE SEQUENCE [LARGE SCALE GENOMIC DNA]</scope>
    <source>
        <strain evidence="5 8">197901</strain>
        <strain evidence="4 9">FDL457</strain>
        <strain evidence="2 6">Kv</strain>
        <strain evidence="3 7">SA</strain>
    </source>
</reference>
<keyword evidence="1" id="KW-0812">Transmembrane</keyword>
<dbReference type="EMBL" id="QUTC01002680">
    <property type="protein sequence ID" value="RHY73253.1"/>
    <property type="molecule type" value="Genomic_DNA"/>
</dbReference>
<dbReference type="EMBL" id="QUTF01014804">
    <property type="protein sequence ID" value="RHZ11549.1"/>
    <property type="molecule type" value="Genomic_DNA"/>
</dbReference>
<evidence type="ECO:0000313" key="9">
    <source>
        <dbReference type="Proteomes" id="UP000286510"/>
    </source>
</evidence>
<evidence type="ECO:0000313" key="8">
    <source>
        <dbReference type="Proteomes" id="UP000266196"/>
    </source>
</evidence>